<accession>A0A8X6HLF5</accession>
<dbReference type="Proteomes" id="UP000887116">
    <property type="component" value="Unassembled WGS sequence"/>
</dbReference>
<reference evidence="1" key="1">
    <citation type="submission" date="2020-07" db="EMBL/GenBank/DDBJ databases">
        <title>Multicomponent nature underlies the extraordinary mechanical properties of spider dragline silk.</title>
        <authorList>
            <person name="Kono N."/>
            <person name="Nakamura H."/>
            <person name="Mori M."/>
            <person name="Yoshida Y."/>
            <person name="Ohtoshi R."/>
            <person name="Malay A.D."/>
            <person name="Moran D.A.P."/>
            <person name="Tomita M."/>
            <person name="Numata K."/>
            <person name="Arakawa K."/>
        </authorList>
    </citation>
    <scope>NUCLEOTIDE SEQUENCE</scope>
</reference>
<comment type="caution">
    <text evidence="1">The sequence shown here is derived from an EMBL/GenBank/DDBJ whole genome shotgun (WGS) entry which is preliminary data.</text>
</comment>
<sequence length="84" mass="9438">MLSPASFGKIPPLVYRNLAKGIEKERENIPSKQSKRGLQPQRPLLDLGSICEDLRSFSQTFRVPLGLEIKVKQERGSSEVSKTK</sequence>
<dbReference type="EMBL" id="BMAO01003572">
    <property type="protein sequence ID" value="GFQ88794.1"/>
    <property type="molecule type" value="Genomic_DNA"/>
</dbReference>
<gene>
    <name evidence="1" type="ORF">TNCT_384961</name>
</gene>
<organism evidence="1 2">
    <name type="scientific">Trichonephila clavata</name>
    <name type="common">Joro spider</name>
    <name type="synonym">Nephila clavata</name>
    <dbReference type="NCBI Taxonomy" id="2740835"/>
    <lineage>
        <taxon>Eukaryota</taxon>
        <taxon>Metazoa</taxon>
        <taxon>Ecdysozoa</taxon>
        <taxon>Arthropoda</taxon>
        <taxon>Chelicerata</taxon>
        <taxon>Arachnida</taxon>
        <taxon>Araneae</taxon>
        <taxon>Araneomorphae</taxon>
        <taxon>Entelegynae</taxon>
        <taxon>Araneoidea</taxon>
        <taxon>Nephilidae</taxon>
        <taxon>Trichonephila</taxon>
    </lineage>
</organism>
<evidence type="ECO:0000313" key="1">
    <source>
        <dbReference type="EMBL" id="GFQ88794.1"/>
    </source>
</evidence>
<evidence type="ECO:0000313" key="2">
    <source>
        <dbReference type="Proteomes" id="UP000887116"/>
    </source>
</evidence>
<protein>
    <submittedName>
        <fullName evidence="1">Uncharacterized protein</fullName>
    </submittedName>
</protein>
<keyword evidence="2" id="KW-1185">Reference proteome</keyword>
<proteinExistence type="predicted"/>
<dbReference type="AlphaFoldDB" id="A0A8X6HLF5"/>
<name>A0A8X6HLF5_TRICU</name>